<dbReference type="Proteomes" id="UP001165427">
    <property type="component" value="Unassembled WGS sequence"/>
</dbReference>
<protein>
    <submittedName>
        <fullName evidence="1">Uncharacterized protein</fullName>
    </submittedName>
</protein>
<evidence type="ECO:0000313" key="1">
    <source>
        <dbReference type="EMBL" id="MCJ8502514.1"/>
    </source>
</evidence>
<proteinExistence type="predicted"/>
<reference evidence="1" key="1">
    <citation type="submission" date="2022-04" db="EMBL/GenBank/DDBJ databases">
        <title>Desulfatitalea alkaliphila sp. nov., a novel anaerobic sulfate-reducing bacterium isolated from terrestrial mud volcano, Taman Peninsula, Russia.</title>
        <authorList>
            <person name="Khomyakova M.A."/>
            <person name="Merkel A.Y."/>
            <person name="Slobodkin A.I."/>
        </authorList>
    </citation>
    <scope>NUCLEOTIDE SEQUENCE</scope>
    <source>
        <strain evidence="1">M08but</strain>
    </source>
</reference>
<dbReference type="RefSeq" id="WP_246913407.1">
    <property type="nucleotide sequence ID" value="NZ_JALJRB010000027.1"/>
</dbReference>
<accession>A0AA41UKP3</accession>
<gene>
    <name evidence="1" type="ORF">MRX98_18200</name>
</gene>
<sequence>MPENQGDKLLVNVNIEITAAALQAIVANAKRMAPRNSNGTYRVDTADQVSAIISRFLDTRGFEQFARDSTNYEPSAS</sequence>
<dbReference type="AlphaFoldDB" id="A0AA41UKP3"/>
<organism evidence="1 2">
    <name type="scientific">Desulfatitalea alkaliphila</name>
    <dbReference type="NCBI Taxonomy" id="2929485"/>
    <lineage>
        <taxon>Bacteria</taxon>
        <taxon>Pseudomonadati</taxon>
        <taxon>Thermodesulfobacteriota</taxon>
        <taxon>Desulfobacteria</taxon>
        <taxon>Desulfobacterales</taxon>
        <taxon>Desulfosarcinaceae</taxon>
        <taxon>Desulfatitalea</taxon>
    </lineage>
</organism>
<evidence type="ECO:0000313" key="2">
    <source>
        <dbReference type="Proteomes" id="UP001165427"/>
    </source>
</evidence>
<comment type="caution">
    <text evidence="1">The sequence shown here is derived from an EMBL/GenBank/DDBJ whole genome shotgun (WGS) entry which is preliminary data.</text>
</comment>
<keyword evidence="2" id="KW-1185">Reference proteome</keyword>
<name>A0AA41UKP3_9BACT</name>
<dbReference type="EMBL" id="JALJRB010000027">
    <property type="protein sequence ID" value="MCJ8502514.1"/>
    <property type="molecule type" value="Genomic_DNA"/>
</dbReference>